<organism evidence="1 2">
    <name type="scientific">Bacillus sonorensis</name>
    <dbReference type="NCBI Taxonomy" id="119858"/>
    <lineage>
        <taxon>Bacteria</taxon>
        <taxon>Bacillati</taxon>
        <taxon>Bacillota</taxon>
        <taxon>Bacilli</taxon>
        <taxon>Bacillales</taxon>
        <taxon>Bacillaceae</taxon>
        <taxon>Bacillus</taxon>
    </lineage>
</organism>
<dbReference type="RefSeq" id="WP_006636924.1">
    <property type="nucleotide sequence ID" value="NZ_CP021920.1"/>
</dbReference>
<accession>A0ABM6LEL0</accession>
<reference evidence="1 2" key="1">
    <citation type="submission" date="2017-06" db="EMBL/GenBank/DDBJ databases">
        <title>Genome sequence of Bacillus sonorensis strain SRCM101395.</title>
        <authorList>
            <person name="Cho S.H."/>
        </authorList>
    </citation>
    <scope>NUCLEOTIDE SEQUENCE [LARGE SCALE GENOMIC DNA]</scope>
    <source>
        <strain evidence="1 2">SRCM101395</strain>
    </source>
</reference>
<evidence type="ECO:0000313" key="1">
    <source>
        <dbReference type="EMBL" id="ASB87701.1"/>
    </source>
</evidence>
<sequence>MKIEYVPELDAYRVGNLITTDREFAEKFLRMAEELAKAGQMALDIPEPKSRQVFADCVKRK</sequence>
<gene>
    <name evidence="1" type="ORF">S101395_01165</name>
</gene>
<name>A0ABM6LEL0_9BACI</name>
<protein>
    <submittedName>
        <fullName evidence="1">Uncharacterized protein</fullName>
    </submittedName>
</protein>
<dbReference type="EMBL" id="CP021920">
    <property type="protein sequence ID" value="ASB87701.1"/>
    <property type="molecule type" value="Genomic_DNA"/>
</dbReference>
<dbReference type="Proteomes" id="UP000196877">
    <property type="component" value="Chromosome"/>
</dbReference>
<evidence type="ECO:0000313" key="2">
    <source>
        <dbReference type="Proteomes" id="UP000196877"/>
    </source>
</evidence>
<proteinExistence type="predicted"/>
<keyword evidence="2" id="KW-1185">Reference proteome</keyword>